<dbReference type="InterPro" id="IPR042226">
    <property type="entry name" value="eFR1_2_sf"/>
</dbReference>
<dbReference type="RefSeq" id="WP_133556549.1">
    <property type="nucleotide sequence ID" value="NZ_SNYF01000007.1"/>
</dbReference>
<organism evidence="1 2">
    <name type="scientific">Algoriphagus boseongensis</name>
    <dbReference type="NCBI Taxonomy" id="1442587"/>
    <lineage>
        <taxon>Bacteria</taxon>
        <taxon>Pseudomonadati</taxon>
        <taxon>Bacteroidota</taxon>
        <taxon>Cytophagia</taxon>
        <taxon>Cytophagales</taxon>
        <taxon>Cyclobacteriaceae</taxon>
        <taxon>Algoriphagus</taxon>
    </lineage>
</organism>
<evidence type="ECO:0000313" key="1">
    <source>
        <dbReference type="EMBL" id="TDQ16536.1"/>
    </source>
</evidence>
<keyword evidence="2" id="KW-1185">Reference proteome</keyword>
<gene>
    <name evidence="1" type="ORF">DFQ04_2655</name>
</gene>
<dbReference type="EMBL" id="SNYF01000007">
    <property type="protein sequence ID" value="TDQ16536.1"/>
    <property type="molecule type" value="Genomic_DNA"/>
</dbReference>
<reference evidence="1 2" key="1">
    <citation type="submission" date="2019-03" db="EMBL/GenBank/DDBJ databases">
        <title>Genomic Encyclopedia of Type Strains, Phase III (KMG-III): the genomes of soil and plant-associated and newly described type strains.</title>
        <authorList>
            <person name="Whitman W."/>
        </authorList>
    </citation>
    <scope>NUCLEOTIDE SEQUENCE [LARGE SCALE GENOMIC DNA]</scope>
    <source>
        <strain evidence="1 2">CECT 8446</strain>
    </source>
</reference>
<dbReference type="OrthoDB" id="1122364at2"/>
<protein>
    <recommendedName>
        <fullName evidence="3">Protein required for attachment to host cells</fullName>
    </recommendedName>
</protein>
<dbReference type="Gene3D" id="3.30.420.60">
    <property type="entry name" value="eRF1 domain 2"/>
    <property type="match status" value="1"/>
</dbReference>
<evidence type="ECO:0000313" key="2">
    <source>
        <dbReference type="Proteomes" id="UP000294535"/>
    </source>
</evidence>
<dbReference type="Proteomes" id="UP000294535">
    <property type="component" value="Unassembled WGS sequence"/>
</dbReference>
<name>A0A4R6T3G6_9BACT</name>
<accession>A0A4R6T3G6</accession>
<sequence>METQHPKKAGIWIDQSHATLIGFFENHPCTVEEIESPIESHVRYEGETSDKTQFMNAQVGSFNNEKKRNNIEENQLKKYFNELEEKVVGIKELLLIGPGITKNQFFKQINNNKKFQGTRIIMKDANKMTQNQLFAMVRDHFTYES</sequence>
<comment type="caution">
    <text evidence="1">The sequence shown here is derived from an EMBL/GenBank/DDBJ whole genome shotgun (WGS) entry which is preliminary data.</text>
</comment>
<evidence type="ECO:0008006" key="3">
    <source>
        <dbReference type="Google" id="ProtNLM"/>
    </source>
</evidence>
<dbReference type="SUPFAM" id="SSF53137">
    <property type="entry name" value="Translational machinery components"/>
    <property type="match status" value="1"/>
</dbReference>
<proteinExistence type="predicted"/>
<dbReference type="AlphaFoldDB" id="A0A4R6T3G6"/>